<keyword evidence="3" id="KW-0804">Transcription</keyword>
<sequence>MPRHKHVVATDLPDLDRKDIEGNGKGPWLRANLTALILSMSPGDLFPSERVLAERYGVARMTVSREMASLANSGLLERVPGRGTFVRRPSGMVETLSSFTDLRTWYHATARIISVRTVRPTRHERATLGLGPEEDVVALHRVRLTEGRPMAVERVKLPARRFPGLNRRGLEGRSLYGVLASEYDTHAYSAEQTITVSRLDARDAELLEVEEGSPAMRIDRITHDNLGAVMDMSTALCHPDRYSVQIHIGLG</sequence>
<evidence type="ECO:0000256" key="1">
    <source>
        <dbReference type="ARBA" id="ARBA00023015"/>
    </source>
</evidence>
<name>A0A852ZMP3_9ACTN</name>
<dbReference type="PANTHER" id="PTHR44846">
    <property type="entry name" value="MANNOSYL-D-GLYCERATE TRANSPORT/METABOLISM SYSTEM REPRESSOR MNGR-RELATED"/>
    <property type="match status" value="1"/>
</dbReference>
<dbReference type="AlphaFoldDB" id="A0A852ZMP3"/>
<dbReference type="InterPro" id="IPR036390">
    <property type="entry name" value="WH_DNA-bd_sf"/>
</dbReference>
<dbReference type="InterPro" id="IPR011663">
    <property type="entry name" value="UTRA"/>
</dbReference>
<feature type="domain" description="HTH gntR-type" evidence="4">
    <location>
        <begin position="23"/>
        <end position="89"/>
    </location>
</feature>
<evidence type="ECO:0000313" key="5">
    <source>
        <dbReference type="EMBL" id="NYH90749.1"/>
    </source>
</evidence>
<evidence type="ECO:0000256" key="3">
    <source>
        <dbReference type="ARBA" id="ARBA00023163"/>
    </source>
</evidence>
<dbReference type="InterPro" id="IPR028978">
    <property type="entry name" value="Chorismate_lyase_/UTRA_dom_sf"/>
</dbReference>
<dbReference type="PRINTS" id="PR00035">
    <property type="entry name" value="HTHGNTR"/>
</dbReference>
<organism evidence="5 6">
    <name type="scientific">Actinopolymorpha rutila</name>
    <dbReference type="NCBI Taxonomy" id="446787"/>
    <lineage>
        <taxon>Bacteria</taxon>
        <taxon>Bacillati</taxon>
        <taxon>Actinomycetota</taxon>
        <taxon>Actinomycetes</taxon>
        <taxon>Propionibacteriales</taxon>
        <taxon>Actinopolymorphaceae</taxon>
        <taxon>Actinopolymorpha</taxon>
    </lineage>
</organism>
<evidence type="ECO:0000256" key="2">
    <source>
        <dbReference type="ARBA" id="ARBA00023125"/>
    </source>
</evidence>
<dbReference type="EMBL" id="JACBZH010000001">
    <property type="protein sequence ID" value="NYH90749.1"/>
    <property type="molecule type" value="Genomic_DNA"/>
</dbReference>
<dbReference type="SMART" id="SM00866">
    <property type="entry name" value="UTRA"/>
    <property type="match status" value="1"/>
</dbReference>
<dbReference type="PROSITE" id="PS50949">
    <property type="entry name" value="HTH_GNTR"/>
    <property type="match status" value="1"/>
</dbReference>
<dbReference type="Proteomes" id="UP000579605">
    <property type="component" value="Unassembled WGS sequence"/>
</dbReference>
<evidence type="ECO:0000259" key="4">
    <source>
        <dbReference type="PROSITE" id="PS50949"/>
    </source>
</evidence>
<dbReference type="SUPFAM" id="SSF46785">
    <property type="entry name" value="Winged helix' DNA-binding domain"/>
    <property type="match status" value="1"/>
</dbReference>
<comment type="caution">
    <text evidence="5">The sequence shown here is derived from an EMBL/GenBank/DDBJ whole genome shotgun (WGS) entry which is preliminary data.</text>
</comment>
<dbReference type="Pfam" id="PF07702">
    <property type="entry name" value="UTRA"/>
    <property type="match status" value="1"/>
</dbReference>
<reference evidence="5 6" key="1">
    <citation type="submission" date="2020-07" db="EMBL/GenBank/DDBJ databases">
        <title>Sequencing the genomes of 1000 actinobacteria strains.</title>
        <authorList>
            <person name="Klenk H.-P."/>
        </authorList>
    </citation>
    <scope>NUCLEOTIDE SEQUENCE [LARGE SCALE GENOMIC DNA]</scope>
    <source>
        <strain evidence="5 6">DSM 18448</strain>
    </source>
</reference>
<dbReference type="SMART" id="SM00345">
    <property type="entry name" value="HTH_GNTR"/>
    <property type="match status" value="1"/>
</dbReference>
<dbReference type="CDD" id="cd07377">
    <property type="entry name" value="WHTH_GntR"/>
    <property type="match status" value="1"/>
</dbReference>
<dbReference type="Pfam" id="PF00392">
    <property type="entry name" value="GntR"/>
    <property type="match status" value="1"/>
</dbReference>
<dbReference type="Gene3D" id="3.40.1410.10">
    <property type="entry name" value="Chorismate lyase-like"/>
    <property type="match status" value="1"/>
</dbReference>
<dbReference type="GO" id="GO:0045892">
    <property type="term" value="P:negative regulation of DNA-templated transcription"/>
    <property type="evidence" value="ECO:0007669"/>
    <property type="project" value="TreeGrafter"/>
</dbReference>
<proteinExistence type="predicted"/>
<dbReference type="SUPFAM" id="SSF64288">
    <property type="entry name" value="Chorismate lyase-like"/>
    <property type="match status" value="1"/>
</dbReference>
<protein>
    <submittedName>
        <fullName evidence="5">GntR family transcriptional regulator</fullName>
    </submittedName>
</protein>
<dbReference type="InterPro" id="IPR036388">
    <property type="entry name" value="WH-like_DNA-bd_sf"/>
</dbReference>
<dbReference type="RefSeq" id="WP_179788325.1">
    <property type="nucleotide sequence ID" value="NZ_BAAARR010000016.1"/>
</dbReference>
<dbReference type="PANTHER" id="PTHR44846:SF1">
    <property type="entry name" value="MANNOSYL-D-GLYCERATE TRANSPORT_METABOLISM SYSTEM REPRESSOR MNGR-RELATED"/>
    <property type="match status" value="1"/>
</dbReference>
<dbReference type="InterPro" id="IPR000524">
    <property type="entry name" value="Tscrpt_reg_HTH_GntR"/>
</dbReference>
<keyword evidence="6" id="KW-1185">Reference proteome</keyword>
<dbReference type="GO" id="GO:0003700">
    <property type="term" value="F:DNA-binding transcription factor activity"/>
    <property type="evidence" value="ECO:0007669"/>
    <property type="project" value="InterPro"/>
</dbReference>
<keyword evidence="1" id="KW-0805">Transcription regulation</keyword>
<dbReference type="InterPro" id="IPR050679">
    <property type="entry name" value="Bact_HTH_transcr_reg"/>
</dbReference>
<dbReference type="Gene3D" id="1.10.10.10">
    <property type="entry name" value="Winged helix-like DNA-binding domain superfamily/Winged helix DNA-binding domain"/>
    <property type="match status" value="1"/>
</dbReference>
<keyword evidence="2" id="KW-0238">DNA-binding</keyword>
<gene>
    <name evidence="5" type="ORF">F4554_003387</name>
</gene>
<accession>A0A852ZMP3</accession>
<evidence type="ECO:0000313" key="6">
    <source>
        <dbReference type="Proteomes" id="UP000579605"/>
    </source>
</evidence>
<dbReference type="GO" id="GO:0003677">
    <property type="term" value="F:DNA binding"/>
    <property type="evidence" value="ECO:0007669"/>
    <property type="project" value="UniProtKB-KW"/>
</dbReference>